<dbReference type="GO" id="GO:0006361">
    <property type="term" value="P:transcription initiation at RNA polymerase I promoter"/>
    <property type="evidence" value="ECO:0007669"/>
    <property type="project" value="InterPro"/>
</dbReference>
<dbReference type="Pfam" id="PF05327">
    <property type="entry name" value="RRN3"/>
    <property type="match status" value="1"/>
</dbReference>
<dbReference type="AlphaFoldDB" id="D7U4A1"/>
<sequence>MICALLSSKEFRGKLDSLRVLTFEHLESCEGGGRLIEVFKTLIPSFQTTVLNAYKSNLLSL</sequence>
<reference evidence="2" key="1">
    <citation type="journal article" date="2007" name="Nature">
        <title>The grapevine genome sequence suggests ancestral hexaploidization in major angiosperm phyla.</title>
        <authorList>
            <consortium name="The French-Italian Public Consortium for Grapevine Genome Characterization."/>
            <person name="Jaillon O."/>
            <person name="Aury J.-M."/>
            <person name="Noel B."/>
            <person name="Policriti A."/>
            <person name="Clepet C."/>
            <person name="Casagrande A."/>
            <person name="Choisne N."/>
            <person name="Aubourg S."/>
            <person name="Vitulo N."/>
            <person name="Jubin C."/>
            <person name="Vezzi A."/>
            <person name="Legeai F."/>
            <person name="Hugueney P."/>
            <person name="Dasilva C."/>
            <person name="Horner D."/>
            <person name="Mica E."/>
            <person name="Jublot D."/>
            <person name="Poulain J."/>
            <person name="Bruyere C."/>
            <person name="Billault A."/>
            <person name="Segurens B."/>
            <person name="Gouyvenoux M."/>
            <person name="Ugarte E."/>
            <person name="Cattonaro F."/>
            <person name="Anthouard V."/>
            <person name="Vico V."/>
            <person name="Del Fabbro C."/>
            <person name="Alaux M."/>
            <person name="Di Gaspero G."/>
            <person name="Dumas V."/>
            <person name="Felice N."/>
            <person name="Paillard S."/>
            <person name="Juman I."/>
            <person name="Moroldo M."/>
            <person name="Scalabrin S."/>
            <person name="Canaguier A."/>
            <person name="Le Clainche I."/>
            <person name="Malacrida G."/>
            <person name="Durand E."/>
            <person name="Pesole G."/>
            <person name="Laucou V."/>
            <person name="Chatelet P."/>
            <person name="Merdinoglu D."/>
            <person name="Delledonne M."/>
            <person name="Pezzotti M."/>
            <person name="Lecharny A."/>
            <person name="Scarpelli C."/>
            <person name="Artiguenave F."/>
            <person name="Pe M.E."/>
            <person name="Valle G."/>
            <person name="Morgante M."/>
            <person name="Caboche M."/>
            <person name="Adam-Blondon A.-F."/>
            <person name="Weissenbach J."/>
            <person name="Quetier F."/>
            <person name="Wincker P."/>
        </authorList>
    </citation>
    <scope>NUCLEOTIDE SEQUENCE [LARGE SCALE GENOMIC DNA]</scope>
    <source>
        <strain evidence="2">cv. Pinot noir / PN40024</strain>
    </source>
</reference>
<evidence type="ECO:0000313" key="2">
    <source>
        <dbReference type="Proteomes" id="UP000009183"/>
    </source>
</evidence>
<dbReference type="PaxDb" id="29760-VIT_04s0044g01810.t01"/>
<keyword evidence="2" id="KW-1185">Reference proteome</keyword>
<dbReference type="Proteomes" id="UP000009183">
    <property type="component" value="Chromosome 4"/>
</dbReference>
<dbReference type="HOGENOM" id="CLU_2927322_0_0_1"/>
<accession>D7U4A1</accession>
<evidence type="ECO:0000313" key="1">
    <source>
        <dbReference type="EMBL" id="CBI37498.3"/>
    </source>
</evidence>
<dbReference type="InterPro" id="IPR007991">
    <property type="entry name" value="RNA_pol_I_trans_ini_fac_RRN3"/>
</dbReference>
<protein>
    <submittedName>
        <fullName evidence="1">Uncharacterized protein</fullName>
    </submittedName>
</protein>
<dbReference type="STRING" id="29760.D7U4A1"/>
<name>D7U4A1_VITVI</name>
<gene>
    <name evidence="1" type="ordered locus">VIT_04s0044g01810</name>
</gene>
<dbReference type="EMBL" id="FN596506">
    <property type="protein sequence ID" value="CBI37498.3"/>
    <property type="molecule type" value="Genomic_DNA"/>
</dbReference>
<dbReference type="GO" id="GO:0001181">
    <property type="term" value="F:RNA polymerase I general transcription initiation factor activity"/>
    <property type="evidence" value="ECO:0007669"/>
    <property type="project" value="InterPro"/>
</dbReference>
<organism evidence="1 2">
    <name type="scientific">Vitis vinifera</name>
    <name type="common">Grape</name>
    <dbReference type="NCBI Taxonomy" id="29760"/>
    <lineage>
        <taxon>Eukaryota</taxon>
        <taxon>Viridiplantae</taxon>
        <taxon>Streptophyta</taxon>
        <taxon>Embryophyta</taxon>
        <taxon>Tracheophyta</taxon>
        <taxon>Spermatophyta</taxon>
        <taxon>Magnoliopsida</taxon>
        <taxon>eudicotyledons</taxon>
        <taxon>Gunneridae</taxon>
        <taxon>Pentapetalae</taxon>
        <taxon>rosids</taxon>
        <taxon>Vitales</taxon>
        <taxon>Vitaceae</taxon>
        <taxon>Viteae</taxon>
        <taxon>Vitis</taxon>
    </lineage>
</organism>
<dbReference type="InParanoid" id="D7U4A1"/>
<proteinExistence type="predicted"/>